<dbReference type="GO" id="GO:0006506">
    <property type="term" value="P:GPI anchor biosynthetic process"/>
    <property type="evidence" value="ECO:0007669"/>
    <property type="project" value="InterPro"/>
</dbReference>
<feature type="transmembrane region" description="Helical" evidence="2">
    <location>
        <begin position="459"/>
        <end position="479"/>
    </location>
</feature>
<feature type="compositionally biased region" description="Pro residues" evidence="1">
    <location>
        <begin position="13"/>
        <end position="35"/>
    </location>
</feature>
<keyword evidence="2" id="KW-0472">Membrane</keyword>
<keyword evidence="2" id="KW-0812">Transmembrane</keyword>
<dbReference type="Pfam" id="PF05024">
    <property type="entry name" value="Gpi1"/>
    <property type="match status" value="1"/>
</dbReference>
<dbReference type="eggNOG" id="KOG1183">
    <property type="taxonomic scope" value="Eukaryota"/>
</dbReference>
<feature type="compositionally biased region" description="Low complexity" evidence="1">
    <location>
        <begin position="68"/>
        <end position="83"/>
    </location>
</feature>
<feature type="transmembrane region" description="Helical" evidence="2">
    <location>
        <begin position="647"/>
        <end position="672"/>
    </location>
</feature>
<proteinExistence type="predicted"/>
<name>A0A0D3G5J1_9ORYZ</name>
<dbReference type="STRING" id="65489.A0A0D3G5J1"/>
<dbReference type="PANTHER" id="PTHR47555:SF2">
    <property type="entry name" value="N-ACETYLGLUCOSAMINYL TRANSFERASE COMPONENT FAMILY PROTEIN _ GPI1 FAMILY PROTEIN"/>
    <property type="match status" value="1"/>
</dbReference>
<reference evidence="3" key="1">
    <citation type="journal article" date="2009" name="Rice">
        <title>De Novo Next Generation Sequencing of Plant Genomes.</title>
        <authorList>
            <person name="Rounsley S."/>
            <person name="Marri P.R."/>
            <person name="Yu Y."/>
            <person name="He R."/>
            <person name="Sisneros N."/>
            <person name="Goicoechea J.L."/>
            <person name="Lee S.J."/>
            <person name="Angelova A."/>
            <person name="Kudrna D."/>
            <person name="Luo M."/>
            <person name="Affourtit J."/>
            <person name="Desany B."/>
            <person name="Knight J."/>
            <person name="Niazi F."/>
            <person name="Egholm M."/>
            <person name="Wing R.A."/>
        </authorList>
    </citation>
    <scope>NUCLEOTIDE SEQUENCE [LARGE SCALE GENOMIC DNA]</scope>
    <source>
        <strain evidence="3">cv. IRGC 105608</strain>
    </source>
</reference>
<dbReference type="Proteomes" id="UP000026960">
    <property type="component" value="Chromosome 5"/>
</dbReference>
<evidence type="ECO:0000313" key="3">
    <source>
        <dbReference type="EnsemblPlants" id="OBART05G10200.1"/>
    </source>
</evidence>
<dbReference type="Gramene" id="OBART05G10200.1">
    <property type="protein sequence ID" value="OBART05G10200.1"/>
    <property type="gene ID" value="OBART05G10200"/>
</dbReference>
<evidence type="ECO:0000256" key="1">
    <source>
        <dbReference type="SAM" id="MobiDB-lite"/>
    </source>
</evidence>
<dbReference type="InterPro" id="IPR007720">
    <property type="entry name" value="PigQ/GPI1"/>
</dbReference>
<organism evidence="3">
    <name type="scientific">Oryza barthii</name>
    <dbReference type="NCBI Taxonomy" id="65489"/>
    <lineage>
        <taxon>Eukaryota</taxon>
        <taxon>Viridiplantae</taxon>
        <taxon>Streptophyta</taxon>
        <taxon>Embryophyta</taxon>
        <taxon>Tracheophyta</taxon>
        <taxon>Spermatophyta</taxon>
        <taxon>Magnoliopsida</taxon>
        <taxon>Liliopsida</taxon>
        <taxon>Poales</taxon>
        <taxon>Poaceae</taxon>
        <taxon>BOP clade</taxon>
        <taxon>Oryzoideae</taxon>
        <taxon>Oryzeae</taxon>
        <taxon>Oryzinae</taxon>
        <taxon>Oryza</taxon>
    </lineage>
</organism>
<feature type="region of interest" description="Disordered" evidence="1">
    <location>
        <begin position="1"/>
        <end position="40"/>
    </location>
</feature>
<dbReference type="PANTHER" id="PTHR47555">
    <property type="entry name" value="N-ACETYLGLUCOSAMINYL TRANSFERASE COMPONENT FAMILY PROTEIN / GPI1 FAMILY PROTEIN"/>
    <property type="match status" value="1"/>
</dbReference>
<evidence type="ECO:0000256" key="2">
    <source>
        <dbReference type="SAM" id="Phobius"/>
    </source>
</evidence>
<dbReference type="HOGENOM" id="CLU_016866_0_0_1"/>
<dbReference type="EnsemblPlants" id="OBART05G10200.1">
    <property type="protein sequence ID" value="OBART05G10200.1"/>
    <property type="gene ID" value="OBART05G10200"/>
</dbReference>
<feature type="region of interest" description="Disordered" evidence="1">
    <location>
        <begin position="61"/>
        <end position="92"/>
    </location>
</feature>
<keyword evidence="4" id="KW-1185">Reference proteome</keyword>
<feature type="transmembrane region" description="Helical" evidence="2">
    <location>
        <begin position="374"/>
        <end position="394"/>
    </location>
</feature>
<feature type="transmembrane region" description="Helical" evidence="2">
    <location>
        <begin position="549"/>
        <end position="570"/>
    </location>
</feature>
<dbReference type="PaxDb" id="65489-OBART05G10200.1"/>
<feature type="transmembrane region" description="Helical" evidence="2">
    <location>
        <begin position="622"/>
        <end position="641"/>
    </location>
</feature>
<dbReference type="AlphaFoldDB" id="A0A0D3G5J1"/>
<accession>A0A0D3G5J1</accession>
<dbReference type="GO" id="GO:0016020">
    <property type="term" value="C:membrane"/>
    <property type="evidence" value="ECO:0007669"/>
    <property type="project" value="InterPro"/>
</dbReference>
<evidence type="ECO:0000313" key="4">
    <source>
        <dbReference type="Proteomes" id="UP000026960"/>
    </source>
</evidence>
<reference evidence="3" key="2">
    <citation type="submission" date="2015-03" db="UniProtKB">
        <authorList>
            <consortium name="EnsemblPlants"/>
        </authorList>
    </citation>
    <scope>IDENTIFICATION</scope>
</reference>
<sequence>MTSRGTFGVLFPPTDPLPQPQPTRPAPSPATPHPTLPDCADLLVPDLVGVASPPPDLGWLTPGYRNLPPSSSSSPTADWSSRSAPPADANRGASAMAPEWCRIWWPQRRLQPEPLPAPQRFVLFGWLFARTDSVDVVVAAALPQEEILRSFPTPEALQTVILSSNTRMPARLQECAAFTILGDCMHLPREFEVCCSKQHHQPLGTQSVQKGHFYMTQNSPVVSSGSLESGAQDQSGYSSKWEYDCSILDGLLDACKKSVVKEHNRVHLCFKSSKSLKCNLNQVPVLHYLCLDDQKFETSHCHVVLYDVPTACGNHFSLGEDAPCRSKSSFRKPNWINNLECKRLEFDLDPIILGLNCSNAARLSVAQEAATIQVTWHSVGILLASISTIVYIFIQVFQKYLSNIYQYFMLQKVFGHSWKNMHLRCCHILYWPIILQDRSLSSTVNVEYAHKAAIQKHTLWSNIVMDLLTGLFLGVVLLLKTEIICSWTFALVHYMTDSVLRSGCVWLMGVPAGFKLNTELAELLGMISLNAIQIYSTLWSIVGGFLRHIIWGLAFSGILLGLTVPVSFFIDVIQLATLHVTLLQWLISLIYSRQIQTVASLWRLFRGRKWNPLRQRLDSYDYTVEQHVVGSLLFTPVLVLLPTTSIFYIFFSMLSTAVICLCILLEITVSIIHSTPYAELIMWVARRQRFPTGLFFHPVMWSSVSAVDGDGLLSTKGYRKTEHLVLGKSEPLVSELCCNYATFGHIIRPHYRKIFNGVALSFCKQLAYGILSGERVPTTLHLQFSLFPWMHLGIRHYWLLCRDSVLSCAPKSVCFDKNFGMHTKRQRTSAQLEAEKRAMEKRENAELRLIVSI</sequence>
<feature type="transmembrane region" description="Helical" evidence="2">
    <location>
        <begin position="523"/>
        <end position="542"/>
    </location>
</feature>
<keyword evidence="2" id="KW-1133">Transmembrane helix</keyword>
<protein>
    <submittedName>
        <fullName evidence="3">Uncharacterized protein</fullName>
    </submittedName>
</protein>